<dbReference type="Pfam" id="PF00534">
    <property type="entry name" value="Glycos_transf_1"/>
    <property type="match status" value="1"/>
</dbReference>
<dbReference type="RefSeq" id="WP_258217509.1">
    <property type="nucleotide sequence ID" value="NZ_JANQBD010000034.1"/>
</dbReference>
<gene>
    <name evidence="2" type="ORF">NV381_32730</name>
</gene>
<name>A0ABT1YUB9_9BACL</name>
<organism evidence="2 3">
    <name type="scientific">Paenibacillus radicis</name>
    <name type="common">ex Xue et al. 2023</name>
    <dbReference type="NCBI Taxonomy" id="2972489"/>
    <lineage>
        <taxon>Bacteria</taxon>
        <taxon>Bacillati</taxon>
        <taxon>Bacillota</taxon>
        <taxon>Bacilli</taxon>
        <taxon>Bacillales</taxon>
        <taxon>Paenibacillaceae</taxon>
        <taxon>Paenibacillus</taxon>
    </lineage>
</organism>
<reference evidence="2 3" key="1">
    <citation type="submission" date="2022-08" db="EMBL/GenBank/DDBJ databases">
        <title>Paenibacillus endoradicis sp. nov., Paenibacillus radicibacter sp. nov and Paenibacillus pararadicis sp. nov., three cold-adapted plant growth-promoting bacteria isolated from root of Larix gmelinii in Great Khingan.</title>
        <authorList>
            <person name="Xue H."/>
        </authorList>
    </citation>
    <scope>NUCLEOTIDE SEQUENCE [LARGE SCALE GENOMIC DNA]</scope>
    <source>
        <strain evidence="2 3">N5-1-1-5</strain>
    </source>
</reference>
<evidence type="ECO:0000259" key="1">
    <source>
        <dbReference type="Pfam" id="PF00534"/>
    </source>
</evidence>
<keyword evidence="3" id="KW-1185">Reference proteome</keyword>
<dbReference type="Gene3D" id="3.40.50.2000">
    <property type="entry name" value="Glycogen Phosphorylase B"/>
    <property type="match status" value="2"/>
</dbReference>
<keyword evidence="2" id="KW-0808">Transferase</keyword>
<evidence type="ECO:0000313" key="2">
    <source>
        <dbReference type="EMBL" id="MCR8635968.1"/>
    </source>
</evidence>
<evidence type="ECO:0000313" key="3">
    <source>
        <dbReference type="Proteomes" id="UP001300012"/>
    </source>
</evidence>
<feature type="domain" description="Glycosyl transferase family 1" evidence="1">
    <location>
        <begin position="194"/>
        <end position="326"/>
    </location>
</feature>
<comment type="caution">
    <text evidence="2">The sequence shown here is derived from an EMBL/GenBank/DDBJ whole genome shotgun (WGS) entry which is preliminary data.</text>
</comment>
<dbReference type="EC" id="2.4.-.-" evidence="2"/>
<dbReference type="PANTHER" id="PTHR45947">
    <property type="entry name" value="SULFOQUINOVOSYL TRANSFERASE SQD2"/>
    <property type="match status" value="1"/>
</dbReference>
<dbReference type="SUPFAM" id="SSF53756">
    <property type="entry name" value="UDP-Glycosyltransferase/glycogen phosphorylase"/>
    <property type="match status" value="1"/>
</dbReference>
<dbReference type="EMBL" id="JANQBD010000034">
    <property type="protein sequence ID" value="MCR8635968.1"/>
    <property type="molecule type" value="Genomic_DNA"/>
</dbReference>
<dbReference type="GO" id="GO:0016757">
    <property type="term" value="F:glycosyltransferase activity"/>
    <property type="evidence" value="ECO:0007669"/>
    <property type="project" value="UniProtKB-KW"/>
</dbReference>
<protein>
    <submittedName>
        <fullName evidence="2">Glycosyltransferase</fullName>
        <ecNumber evidence="2">2.4.-.-</ecNumber>
    </submittedName>
</protein>
<dbReference type="InterPro" id="IPR001296">
    <property type="entry name" value="Glyco_trans_1"/>
</dbReference>
<dbReference type="PANTHER" id="PTHR45947:SF3">
    <property type="entry name" value="SULFOQUINOVOSYL TRANSFERASE SQD2"/>
    <property type="match status" value="1"/>
</dbReference>
<dbReference type="Proteomes" id="UP001300012">
    <property type="component" value="Unassembled WGS sequence"/>
</dbReference>
<accession>A0ABT1YUB9</accession>
<keyword evidence="2" id="KW-0328">Glycosyltransferase</keyword>
<proteinExistence type="predicted"/>
<sequence length="368" mass="42683">MKIAIVHDYLNQYGGAERVLECFMDMFPDAPIYTMVADLNRMPERFRKADIHTSFIQSLPFSKNHYKKMLSLFPIAVEQFDLREYDVILSSSSAFAKGVITNPNQLNICYCYTPMRYVWDLYHQYIKEDVKNPIFRKVLPYILHKIRMWDQLTAQRVDHFIADSISISNRIAKYYGRTSEVIYPPVSYDNFQTSDKIEDFFLIVSRMIPYKRIDIAIEAFNKLNKPLVIIGDGYDRKRLESLAGPTIKFMGIQPDDVIVDYYSRCKGFILAGEEDFGITPLEAQSSGRPVIAYGKGGALETVVENVTGVFFRESTHEAIIEAVKKFDTINFDSQIIREHANRFNETRFKQEMLDFINAAINKKELSHE</sequence>
<dbReference type="InterPro" id="IPR050194">
    <property type="entry name" value="Glycosyltransferase_grp1"/>
</dbReference>